<gene>
    <name evidence="2" type="ORF">SAMN05192534_1212</name>
</gene>
<organism evidence="2 3">
    <name type="scientific">Alteribacillus persepolensis</name>
    <dbReference type="NCBI Taxonomy" id="568899"/>
    <lineage>
        <taxon>Bacteria</taxon>
        <taxon>Bacillati</taxon>
        <taxon>Bacillota</taxon>
        <taxon>Bacilli</taxon>
        <taxon>Bacillales</taxon>
        <taxon>Bacillaceae</taxon>
        <taxon>Alteribacillus</taxon>
    </lineage>
</organism>
<sequence>MTFSLILAIITCVIAAVITFVLTQVEDKNYSSESSLANLFSIYIIWLPIGIVVIGIIVLVWRYII</sequence>
<dbReference type="Proteomes" id="UP000199163">
    <property type="component" value="Unassembled WGS sequence"/>
</dbReference>
<keyword evidence="3" id="KW-1185">Reference proteome</keyword>
<accession>A0A1G8HQ51</accession>
<proteinExistence type="predicted"/>
<dbReference type="EMBL" id="FNDK01000021">
    <property type="protein sequence ID" value="SDI08797.1"/>
    <property type="molecule type" value="Genomic_DNA"/>
</dbReference>
<evidence type="ECO:0000256" key="1">
    <source>
        <dbReference type="SAM" id="Phobius"/>
    </source>
</evidence>
<name>A0A1G8HQ51_9BACI</name>
<keyword evidence="1" id="KW-1133">Transmembrane helix</keyword>
<evidence type="ECO:0008006" key="4">
    <source>
        <dbReference type="Google" id="ProtNLM"/>
    </source>
</evidence>
<reference evidence="2 3" key="1">
    <citation type="submission" date="2016-10" db="EMBL/GenBank/DDBJ databases">
        <authorList>
            <person name="de Groot N.N."/>
        </authorList>
    </citation>
    <scope>NUCLEOTIDE SEQUENCE [LARGE SCALE GENOMIC DNA]</scope>
    <source>
        <strain evidence="2 3">DSM 21632</strain>
    </source>
</reference>
<protein>
    <recommendedName>
        <fullName evidence="4">BshB3 potential contributor to bacillithiol synthesis</fullName>
    </recommendedName>
</protein>
<keyword evidence="1" id="KW-0812">Transmembrane</keyword>
<dbReference type="AlphaFoldDB" id="A0A1G8HQ51"/>
<evidence type="ECO:0000313" key="2">
    <source>
        <dbReference type="EMBL" id="SDI08797.1"/>
    </source>
</evidence>
<feature type="transmembrane region" description="Helical" evidence="1">
    <location>
        <begin position="39"/>
        <end position="64"/>
    </location>
</feature>
<keyword evidence="1" id="KW-0472">Membrane</keyword>
<dbReference type="RefSeq" id="WP_091275252.1">
    <property type="nucleotide sequence ID" value="NZ_FNDK01000021.1"/>
</dbReference>
<evidence type="ECO:0000313" key="3">
    <source>
        <dbReference type="Proteomes" id="UP000199163"/>
    </source>
</evidence>